<comment type="subcellular location">
    <subcellularLocation>
        <location evidence="1">Cell membrane</location>
        <topology evidence="1">Multi-pass membrane protein</topology>
    </subcellularLocation>
</comment>
<comment type="caution">
    <text evidence="7">The sequence shown here is derived from an EMBL/GenBank/DDBJ whole genome shotgun (WGS) entry which is preliminary data.</text>
</comment>
<accession>A0ABV8CTA6</accession>
<feature type="transmembrane region" description="Helical" evidence="6">
    <location>
        <begin position="265"/>
        <end position="287"/>
    </location>
</feature>
<evidence type="ECO:0000256" key="1">
    <source>
        <dbReference type="ARBA" id="ARBA00004651"/>
    </source>
</evidence>
<gene>
    <name evidence="7" type="ORF">ACFORF_01585</name>
</gene>
<organism evidence="7 8">
    <name type="scientific">Streptococcus caprae</name>
    <dbReference type="NCBI Taxonomy" id="1640501"/>
    <lineage>
        <taxon>Bacteria</taxon>
        <taxon>Bacillati</taxon>
        <taxon>Bacillota</taxon>
        <taxon>Bacilli</taxon>
        <taxon>Lactobacillales</taxon>
        <taxon>Streptococcaceae</taxon>
        <taxon>Streptococcus</taxon>
    </lineage>
</organism>
<evidence type="ECO:0000256" key="6">
    <source>
        <dbReference type="SAM" id="Phobius"/>
    </source>
</evidence>
<evidence type="ECO:0000313" key="7">
    <source>
        <dbReference type="EMBL" id="MFC3927326.1"/>
    </source>
</evidence>
<dbReference type="InterPro" id="IPR036259">
    <property type="entry name" value="MFS_trans_sf"/>
</dbReference>
<dbReference type="PANTHER" id="PTHR23513:SF6">
    <property type="entry name" value="MAJOR FACILITATOR SUPERFAMILY ASSOCIATED DOMAIN-CONTAINING PROTEIN"/>
    <property type="match status" value="1"/>
</dbReference>
<dbReference type="EMBL" id="JBHRZV010000006">
    <property type="protein sequence ID" value="MFC3927326.1"/>
    <property type="molecule type" value="Genomic_DNA"/>
</dbReference>
<feature type="transmembrane region" description="Helical" evidence="6">
    <location>
        <begin position="358"/>
        <end position="379"/>
    </location>
</feature>
<dbReference type="RefSeq" id="WP_380424734.1">
    <property type="nucleotide sequence ID" value="NZ_JBHRZV010000006.1"/>
</dbReference>
<feature type="transmembrane region" description="Helical" evidence="6">
    <location>
        <begin position="86"/>
        <end position="112"/>
    </location>
</feature>
<feature type="transmembrane region" description="Helical" evidence="6">
    <location>
        <begin position="323"/>
        <end position="342"/>
    </location>
</feature>
<feature type="transmembrane region" description="Helical" evidence="6">
    <location>
        <begin position="43"/>
        <end position="65"/>
    </location>
</feature>
<keyword evidence="2" id="KW-1003">Cell membrane</keyword>
<dbReference type="Proteomes" id="UP001595807">
    <property type="component" value="Unassembled WGS sequence"/>
</dbReference>
<evidence type="ECO:0000256" key="3">
    <source>
        <dbReference type="ARBA" id="ARBA00022692"/>
    </source>
</evidence>
<keyword evidence="3 6" id="KW-0812">Transmembrane</keyword>
<proteinExistence type="predicted"/>
<evidence type="ECO:0000256" key="5">
    <source>
        <dbReference type="ARBA" id="ARBA00023136"/>
    </source>
</evidence>
<protein>
    <submittedName>
        <fullName evidence="7">MFS transporter</fullName>
    </submittedName>
</protein>
<feature type="transmembrane region" description="Helical" evidence="6">
    <location>
        <begin position="299"/>
        <end position="317"/>
    </location>
</feature>
<sequence length="414" mass="44819">MKNLLKNKLFLILFANDLLSNFGDVLYYLALMSYVLQLPDAKVAIALVSVSESLPILTGFVMGHVADRTLDKLGKIFHTLLFRVGLYSLVGIVMGFQPALWVVMVAAAINFFSDLAGQYENGLYIPLSLRIVADEDREASYSFKQAVGFVTAIGFQSLGAVFVSVMSYQALAFVNAGTFLLSAGILFLIKSPIQALLSAKPILVQDKQEGENLARNLWRSMKEAVEACLSIPELRQSIVLTPLLNGLFNILSILIAVIISQDKQFVLINPATTLAAISVAQLLGGILGSVLGMNALKSVSIGAILRSATLLVPFLFLCLYQHWLYGLFFLVFLALVLAAAVNPKMNALILNSLPEEKLALISGGIGTYFQLGSLVLRLIVSGLILFLPVEGVSLVFGLVGVCMIIYAYKGRKSS</sequence>
<evidence type="ECO:0000313" key="8">
    <source>
        <dbReference type="Proteomes" id="UP001595807"/>
    </source>
</evidence>
<dbReference type="Gene3D" id="1.20.1250.20">
    <property type="entry name" value="MFS general substrate transporter like domains"/>
    <property type="match status" value="1"/>
</dbReference>
<keyword evidence="5 6" id="KW-0472">Membrane</keyword>
<feature type="transmembrane region" description="Helical" evidence="6">
    <location>
        <begin position="385"/>
        <end position="408"/>
    </location>
</feature>
<evidence type="ECO:0000256" key="2">
    <source>
        <dbReference type="ARBA" id="ARBA00022475"/>
    </source>
</evidence>
<reference evidence="8" key="1">
    <citation type="journal article" date="2019" name="Int. J. Syst. Evol. Microbiol.">
        <title>The Global Catalogue of Microorganisms (GCM) 10K type strain sequencing project: providing services to taxonomists for standard genome sequencing and annotation.</title>
        <authorList>
            <consortium name="The Broad Institute Genomics Platform"/>
            <consortium name="The Broad Institute Genome Sequencing Center for Infectious Disease"/>
            <person name="Wu L."/>
            <person name="Ma J."/>
        </authorList>
    </citation>
    <scope>NUCLEOTIDE SEQUENCE [LARGE SCALE GENOMIC DNA]</scope>
    <source>
        <strain evidence="8">CCUG 67170</strain>
    </source>
</reference>
<keyword evidence="4 6" id="KW-1133">Transmembrane helix</keyword>
<dbReference type="PANTHER" id="PTHR23513">
    <property type="entry name" value="INTEGRAL MEMBRANE EFFLUX PROTEIN-RELATED"/>
    <property type="match status" value="1"/>
</dbReference>
<evidence type="ECO:0000256" key="4">
    <source>
        <dbReference type="ARBA" id="ARBA00022989"/>
    </source>
</evidence>
<feature type="transmembrane region" description="Helical" evidence="6">
    <location>
        <begin position="238"/>
        <end position="259"/>
    </location>
</feature>
<dbReference type="SUPFAM" id="SSF103473">
    <property type="entry name" value="MFS general substrate transporter"/>
    <property type="match status" value="1"/>
</dbReference>
<feature type="transmembrane region" description="Helical" evidence="6">
    <location>
        <begin position="9"/>
        <end position="31"/>
    </location>
</feature>
<name>A0ABV8CTA6_9STRE</name>
<feature type="transmembrane region" description="Helical" evidence="6">
    <location>
        <begin position="168"/>
        <end position="189"/>
    </location>
</feature>
<keyword evidence="8" id="KW-1185">Reference proteome</keyword>